<evidence type="ECO:0000313" key="2">
    <source>
        <dbReference type="EMBL" id="PML55393.1"/>
    </source>
</evidence>
<dbReference type="EMBL" id="MCYL01000024">
    <property type="protein sequence ID" value="PML55393.1"/>
    <property type="molecule type" value="Genomic_DNA"/>
</dbReference>
<gene>
    <name evidence="2" type="ORF">BCT74_08730</name>
    <name evidence="1" type="ORF">BCV38_24700</name>
</gene>
<dbReference type="Proteomes" id="UP000239763">
    <property type="component" value="Unassembled WGS sequence"/>
</dbReference>
<evidence type="ECO:0008006" key="5">
    <source>
        <dbReference type="Google" id="ProtNLM"/>
    </source>
</evidence>
<sequence length="201" mass="22552">MRNLSQIGLISTMCLFSSIAIAKGERYGGSVNMLSIDTIEYEEGPSGQVDALRYGFVHTRPIDESNNRWRWWLGFNYLAEDDIEAPKNGVYNEVTNYEFRIVPQYALGSWSVFTPYIGAGLSLGYSQYSNRWKVDDQGFRYGEQLEDIDQFEAGAVVTLGSVIKLGSNPDAHLQIIPQASYILPFYNEGLGGVEFSVSLLF</sequence>
<dbReference type="RefSeq" id="WP_076668623.1">
    <property type="nucleotide sequence ID" value="NZ_CAWQOO010001211.1"/>
</dbReference>
<evidence type="ECO:0000313" key="3">
    <source>
        <dbReference type="Proteomes" id="UP000235746"/>
    </source>
</evidence>
<dbReference type="SUPFAM" id="SSF56925">
    <property type="entry name" value="OMPA-like"/>
    <property type="match status" value="1"/>
</dbReference>
<reference evidence="3" key="1">
    <citation type="submission" date="2016-07" db="EMBL/GenBank/DDBJ databases">
        <title>Nontailed viruses are major unrecognized killers of bacteria in the ocean.</title>
        <authorList>
            <person name="Kauffman K."/>
            <person name="Hussain F."/>
            <person name="Yang J."/>
            <person name="Arevalo P."/>
            <person name="Brown J."/>
            <person name="Cutler M."/>
            <person name="Kelly L."/>
            <person name="Polz M.F."/>
        </authorList>
    </citation>
    <scope>NUCLEOTIDE SEQUENCE [LARGE SCALE GENOMIC DNA]</scope>
    <source>
        <strain evidence="3">10N.261.51.B8</strain>
    </source>
</reference>
<keyword evidence="4" id="KW-1185">Reference proteome</keyword>
<protein>
    <recommendedName>
        <fullName evidence="5">Outer membrane protein beta-barrel domain-containing protein</fullName>
    </recommendedName>
</protein>
<accession>A0A1R3ERT9</accession>
<comment type="caution">
    <text evidence="2">The sequence shown here is derived from an EMBL/GenBank/DDBJ whole genome shotgun (WGS) entry which is preliminary data.</text>
</comment>
<organism evidence="2 3">
    <name type="scientific">Vibrio lentus</name>
    <dbReference type="NCBI Taxonomy" id="136468"/>
    <lineage>
        <taxon>Bacteria</taxon>
        <taxon>Pseudomonadati</taxon>
        <taxon>Pseudomonadota</taxon>
        <taxon>Gammaproteobacteria</taxon>
        <taxon>Vibrionales</taxon>
        <taxon>Vibrionaceae</taxon>
        <taxon>Vibrio</taxon>
    </lineage>
</organism>
<dbReference type="GeneID" id="69651797"/>
<reference evidence="1" key="3">
    <citation type="submission" date="2016-07" db="EMBL/GenBank/DDBJ databases">
        <authorList>
            <person name="Kauffman K."/>
            <person name="Arevalo P."/>
            <person name="Polz M.F."/>
        </authorList>
    </citation>
    <scope>NUCLEOTIDE SEQUENCE</scope>
    <source>
        <strain evidence="1">10N.286.55.E1</strain>
    </source>
</reference>
<dbReference type="AlphaFoldDB" id="A0A1R3ERT9"/>
<reference evidence="2 4" key="4">
    <citation type="journal article" date="2018" name="Nature">
        <title>A major lineage of non-tailed dsDNA viruses as unrecognized killers of marine bacteria.</title>
        <authorList>
            <person name="Kauffman K.M."/>
            <person name="Hussain F.A."/>
            <person name="Yang J."/>
            <person name="Arevalo P."/>
            <person name="Brown J.M."/>
            <person name="Chang W.K."/>
            <person name="VanInsberghe D."/>
            <person name="Elsherbini J."/>
            <person name="Sharma R.S."/>
            <person name="Cutler M.B."/>
            <person name="Kelly L."/>
            <person name="Polz M.F."/>
        </authorList>
    </citation>
    <scope>NUCLEOTIDE SEQUENCE</scope>
    <source>
        <strain evidence="2">10N.261.51.B8</strain>
        <strain evidence="1 4">10N.286.55.E1</strain>
    </source>
</reference>
<dbReference type="Gene3D" id="2.40.160.20">
    <property type="match status" value="1"/>
</dbReference>
<dbReference type="Proteomes" id="UP000235746">
    <property type="component" value="Unassembled WGS sequence"/>
</dbReference>
<evidence type="ECO:0000313" key="1">
    <source>
        <dbReference type="EMBL" id="PME25653.1"/>
    </source>
</evidence>
<dbReference type="EMBL" id="MCSB01000033">
    <property type="protein sequence ID" value="PME25653.1"/>
    <property type="molecule type" value="Genomic_DNA"/>
</dbReference>
<dbReference type="InterPro" id="IPR011250">
    <property type="entry name" value="OMP/PagP_B-barrel"/>
</dbReference>
<evidence type="ECO:0000313" key="4">
    <source>
        <dbReference type="Proteomes" id="UP000239763"/>
    </source>
</evidence>
<proteinExistence type="predicted"/>
<reference evidence="2" key="2">
    <citation type="submission" date="2016-07" db="EMBL/GenBank/DDBJ databases">
        <authorList>
            <person name="Wan K."/>
            <person name="Booth B."/>
            <person name="Spirohn K."/>
            <person name="Hao T."/>
            <person name="Hu Y."/>
            <person name="Calderwood M."/>
            <person name="Hill D."/>
            <person name="Mohr S."/>
            <person name="Vidal M."/>
            <person name="Celniker S."/>
            <person name="Perrimon N."/>
        </authorList>
    </citation>
    <scope>NUCLEOTIDE SEQUENCE</scope>
    <source>
        <strain evidence="2">10N.261.51.B8</strain>
    </source>
</reference>
<name>A0A1R3ERT9_9VIBR</name>